<keyword evidence="2" id="KW-1185">Reference proteome</keyword>
<dbReference type="Proteomes" id="UP000823388">
    <property type="component" value="Chromosome 6K"/>
</dbReference>
<name>A0A8T0R8W0_PANVG</name>
<protein>
    <submittedName>
        <fullName evidence="1">Uncharacterized protein</fullName>
    </submittedName>
</protein>
<reference evidence="1" key="1">
    <citation type="submission" date="2020-05" db="EMBL/GenBank/DDBJ databases">
        <title>WGS assembly of Panicum virgatum.</title>
        <authorList>
            <person name="Lovell J.T."/>
            <person name="Jenkins J."/>
            <person name="Shu S."/>
            <person name="Juenger T.E."/>
            <person name="Schmutz J."/>
        </authorList>
    </citation>
    <scope>NUCLEOTIDE SEQUENCE</scope>
    <source>
        <strain evidence="1">AP13</strain>
    </source>
</reference>
<comment type="caution">
    <text evidence="1">The sequence shown here is derived from an EMBL/GenBank/DDBJ whole genome shotgun (WGS) entry which is preliminary data.</text>
</comment>
<evidence type="ECO:0000313" key="2">
    <source>
        <dbReference type="Proteomes" id="UP000823388"/>
    </source>
</evidence>
<evidence type="ECO:0000313" key="1">
    <source>
        <dbReference type="EMBL" id="KAG2581383.1"/>
    </source>
</evidence>
<dbReference type="EMBL" id="CM029047">
    <property type="protein sequence ID" value="KAG2581383.1"/>
    <property type="molecule type" value="Genomic_DNA"/>
</dbReference>
<sequence length="113" mass="12041">MAQLAEAEFCFAVSPLLCFLPNSDGLSHEDDPRFGGRPLGAPPVHAGCGLRDVFAAVPLHTMSPAPPAVTLDGRKRDGNFTNIQYMVILPISTGNQTHARLCMLSVATQTKHG</sequence>
<organism evidence="1 2">
    <name type="scientific">Panicum virgatum</name>
    <name type="common">Blackwell switchgrass</name>
    <dbReference type="NCBI Taxonomy" id="38727"/>
    <lineage>
        <taxon>Eukaryota</taxon>
        <taxon>Viridiplantae</taxon>
        <taxon>Streptophyta</taxon>
        <taxon>Embryophyta</taxon>
        <taxon>Tracheophyta</taxon>
        <taxon>Spermatophyta</taxon>
        <taxon>Magnoliopsida</taxon>
        <taxon>Liliopsida</taxon>
        <taxon>Poales</taxon>
        <taxon>Poaceae</taxon>
        <taxon>PACMAD clade</taxon>
        <taxon>Panicoideae</taxon>
        <taxon>Panicodae</taxon>
        <taxon>Paniceae</taxon>
        <taxon>Panicinae</taxon>
        <taxon>Panicum</taxon>
        <taxon>Panicum sect. Hiantes</taxon>
    </lineage>
</organism>
<dbReference type="AlphaFoldDB" id="A0A8T0R8W0"/>
<accession>A0A8T0R8W0</accession>
<gene>
    <name evidence="1" type="ORF">PVAP13_6KG031600</name>
</gene>
<proteinExistence type="predicted"/>